<dbReference type="OrthoDB" id="1062680at2"/>
<dbReference type="Pfam" id="PF14054">
    <property type="entry name" value="DUF4249"/>
    <property type="match status" value="1"/>
</dbReference>
<protein>
    <submittedName>
        <fullName evidence="1">DUF4249 domain-containing protein</fullName>
    </submittedName>
</protein>
<organism evidence="1 3">
    <name type="scientific">Flagellimonas aequoris</name>
    <dbReference type="NCBI Taxonomy" id="2306997"/>
    <lineage>
        <taxon>Bacteria</taxon>
        <taxon>Pseudomonadati</taxon>
        <taxon>Bacteroidota</taxon>
        <taxon>Flavobacteriia</taxon>
        <taxon>Flavobacteriales</taxon>
        <taxon>Flavobacteriaceae</taxon>
        <taxon>Flagellimonas</taxon>
    </lineage>
</organism>
<gene>
    <name evidence="1" type="ORF">D2U88_06975</name>
    <name evidence="2" type="ORF">FQ019_06920</name>
</gene>
<dbReference type="Proteomes" id="UP000321528">
    <property type="component" value="Unassembled WGS sequence"/>
</dbReference>
<evidence type="ECO:0000313" key="4">
    <source>
        <dbReference type="Proteomes" id="UP000321528"/>
    </source>
</evidence>
<evidence type="ECO:0000313" key="1">
    <source>
        <dbReference type="EMBL" id="RIV72208.1"/>
    </source>
</evidence>
<reference evidence="1 3" key="1">
    <citation type="submission" date="2018-08" db="EMBL/GenBank/DDBJ databases">
        <title>Proposal of Muricauda 72 sp.nov. and Muricauda NH166 sp.nov., isolated from seawater.</title>
        <authorList>
            <person name="Cheng H."/>
            <person name="Wu Y.-H."/>
            <person name="Guo L.-L."/>
            <person name="Xu X.-W."/>
        </authorList>
    </citation>
    <scope>NUCLEOTIDE SEQUENCE [LARGE SCALE GENOMIC DNA]</scope>
    <source>
        <strain evidence="1 3">NH166</strain>
    </source>
</reference>
<accession>A0A418N9W9</accession>
<dbReference type="EMBL" id="QXFJ01000015">
    <property type="protein sequence ID" value="RIV72208.1"/>
    <property type="molecule type" value="Genomic_DNA"/>
</dbReference>
<dbReference type="PROSITE" id="PS51257">
    <property type="entry name" value="PROKAR_LIPOPROTEIN"/>
    <property type="match status" value="1"/>
</dbReference>
<dbReference type="EMBL" id="VNWL01000014">
    <property type="protein sequence ID" value="TXK03974.1"/>
    <property type="molecule type" value="Genomic_DNA"/>
</dbReference>
<dbReference type="InterPro" id="IPR025345">
    <property type="entry name" value="DUF4249"/>
</dbReference>
<comment type="caution">
    <text evidence="1">The sequence shown here is derived from an EMBL/GenBank/DDBJ whole genome shotgun (WGS) entry which is preliminary data.</text>
</comment>
<dbReference type="Proteomes" id="UP000284189">
    <property type="component" value="Unassembled WGS sequence"/>
</dbReference>
<keyword evidence="4" id="KW-1185">Reference proteome</keyword>
<reference evidence="2 4" key="2">
    <citation type="submission" date="2019-07" db="EMBL/GenBank/DDBJ databases">
        <title>Draft genome of two Muricauda strains isolated from deep sea.</title>
        <authorList>
            <person name="Sun C."/>
        </authorList>
    </citation>
    <scope>NUCLEOTIDE SEQUENCE [LARGE SCALE GENOMIC DNA]</scope>
    <source>
        <strain evidence="2 4">NH166</strain>
    </source>
</reference>
<evidence type="ECO:0000313" key="2">
    <source>
        <dbReference type="EMBL" id="TXK03974.1"/>
    </source>
</evidence>
<evidence type="ECO:0000313" key="3">
    <source>
        <dbReference type="Proteomes" id="UP000284189"/>
    </source>
</evidence>
<proteinExistence type="predicted"/>
<dbReference type="AlphaFoldDB" id="A0A418N9W9"/>
<sequence length="432" mass="47909">MYRFFLGLMLLAVISACLDELDIDTLADDSANGKLVVEAVLTNELKTQEVFLSRTDSRLDLETDTIWDRNIPIGIRPYDSVNVESGAMVRVFGNNGQEFNFTEGREGSYYSDQPFALQTGVDYSLEVTLASGASYVSDNVAVSGTSDITNIYAERTKSELGVDGVAIYIDSKPESGVTEYYRYTYDETYKIVAPYWSPWEFELTNYVPCSNPPTYDLEVVPREVQNQVCYNTVASNGIVQNSTVGNSGTNVSKQMVRFIGKDNYIISHRYSILVKQHVQSATAYSHYETLKSFSQSEGLFSQIQPGALYANMHRKDGASEEIFGYVEATSVSERRLFFNFADLFPGEELPPYPYNCGPYTALEPPPPCGGDASDCPPSVVEGVDQGLITYYAPYDDGIVPVPFCIGPYAFTVPPCGDCTYLGKNVVPDFWVE</sequence>
<name>A0A418N9W9_9FLAO</name>